<keyword evidence="10 11" id="KW-0067">ATP-binding</keyword>
<dbReference type="HAMAP" id="MF_03112">
    <property type="entry name" value="Asna1_Get3"/>
    <property type="match status" value="1"/>
</dbReference>
<dbReference type="PROSITE" id="PS50089">
    <property type="entry name" value="ZF_RING_2"/>
    <property type="match status" value="1"/>
</dbReference>
<evidence type="ECO:0000256" key="7">
    <source>
        <dbReference type="ARBA" id="ARBA00022801"/>
    </source>
</evidence>
<evidence type="ECO:0000256" key="1">
    <source>
        <dbReference type="ARBA" id="ARBA00011040"/>
    </source>
</evidence>
<reference evidence="15 16" key="1">
    <citation type="journal article" date="2019" name="Sci. Data">
        <title>Hybrid genome assembly and annotation of Danionella translucida.</title>
        <authorList>
            <person name="Kadobianskyi M."/>
            <person name="Schulze L."/>
            <person name="Schuelke M."/>
            <person name="Judkewitz B."/>
        </authorList>
    </citation>
    <scope>NUCLEOTIDE SEQUENCE [LARGE SCALE GENOMIC DNA]</scope>
    <source>
        <strain evidence="15 16">Bolton</strain>
    </source>
</reference>
<keyword evidence="13" id="KW-1003">Cell membrane</keyword>
<dbReference type="SUPFAM" id="SSF57850">
    <property type="entry name" value="RING/U-box"/>
    <property type="match status" value="1"/>
</dbReference>
<evidence type="ECO:0000256" key="13">
    <source>
        <dbReference type="RuleBase" id="RU363126"/>
    </source>
</evidence>
<dbReference type="GO" id="GO:0005886">
    <property type="term" value="C:plasma membrane"/>
    <property type="evidence" value="ECO:0007669"/>
    <property type="project" value="UniProtKB-SubCell"/>
</dbReference>
<keyword evidence="13" id="KW-0868">Chloride</keyword>
<feature type="active site" evidence="11">
    <location>
        <position position="68"/>
    </location>
</feature>
<protein>
    <recommendedName>
        <fullName evidence="13">Bestrophin homolog</fullName>
    </recommendedName>
</protein>
<dbReference type="GO" id="GO:0008270">
    <property type="term" value="F:zinc ion binding"/>
    <property type="evidence" value="ECO:0007669"/>
    <property type="project" value="UniProtKB-KW"/>
</dbReference>
<dbReference type="GO" id="GO:0071816">
    <property type="term" value="P:tail-anchored membrane protein insertion into ER membrane"/>
    <property type="evidence" value="ECO:0007669"/>
    <property type="project" value="TreeGrafter"/>
</dbReference>
<evidence type="ECO:0000256" key="4">
    <source>
        <dbReference type="ARBA" id="ARBA00022723"/>
    </source>
</evidence>
<evidence type="ECO:0000256" key="8">
    <source>
        <dbReference type="ARBA" id="ARBA00022824"/>
    </source>
</evidence>
<keyword evidence="13" id="KW-0407">Ion channel</keyword>
<dbReference type="CDD" id="cd16468">
    <property type="entry name" value="RING-H2_RNF11"/>
    <property type="match status" value="1"/>
</dbReference>
<evidence type="ECO:0000256" key="10">
    <source>
        <dbReference type="ARBA" id="ARBA00022840"/>
    </source>
</evidence>
<dbReference type="SUPFAM" id="SSF52540">
    <property type="entry name" value="P-loop containing nucleoside triphosphate hydrolases"/>
    <property type="match status" value="1"/>
</dbReference>
<keyword evidence="2 11" id="KW-0813">Transport</keyword>
<keyword evidence="8 11" id="KW-0256">Endoplasmic reticulum</keyword>
<dbReference type="InterPro" id="IPR025723">
    <property type="entry name" value="ArsA/GET3_ATPase-like"/>
</dbReference>
<dbReference type="PANTHER" id="PTHR10803">
    <property type="entry name" value="ARSENICAL PUMP-DRIVING ATPASE ARSENITE-TRANSLOCATING ATPASE"/>
    <property type="match status" value="1"/>
</dbReference>
<evidence type="ECO:0000256" key="9">
    <source>
        <dbReference type="ARBA" id="ARBA00022833"/>
    </source>
</evidence>
<keyword evidence="7 11" id="KW-0378">Hydrolase</keyword>
<evidence type="ECO:0000313" key="15">
    <source>
        <dbReference type="EMBL" id="TRY83042.1"/>
    </source>
</evidence>
<dbReference type="InterPro" id="IPR027542">
    <property type="entry name" value="ATPase_ArsA/GET3_euk"/>
</dbReference>
<dbReference type="Gene3D" id="3.40.50.300">
    <property type="entry name" value="P-loop containing nucleotide triphosphate hydrolases"/>
    <property type="match status" value="1"/>
</dbReference>
<dbReference type="EMBL" id="SRMA01026503">
    <property type="protein sequence ID" value="TRY83042.1"/>
    <property type="molecule type" value="Genomic_DNA"/>
</dbReference>
<feature type="domain" description="RING-type" evidence="14">
    <location>
        <begin position="553"/>
        <end position="593"/>
    </location>
</feature>
<sequence>MAASVEDEFEDAPDVEPLEPTLKNIIEQKSLKWIFVGGKGGVGKTTCSCSLAVQLASVRESVLIISTDPAHNISDAFDQKFSKVPTKVKGYDNLFAMNKEIDPSLGVAELPDEFFEEDNMLSMGKKMMQEAMSAFPGIDEAMSYAEVMRLVKGMNFSVVVFDTAPTGHTLRLLNFPTIMCNMLGLGDMNADQLASKLEETLPVIRSVSEQFKDPEQTTFICVCIAEFLSLYETERLIQELAKCRIDTHNIIVNQLVFPDNERPCKMCEARHKIQSKYLDQMEDLYEDFHIVKLPLLPHEVRGADKVNTFSRQLLEPYNPPKKQCKQRARVGKFSIFPKTEGPRQALFILDLQTCVQQRWNKALYAIQMFNSSQMKAYRSLMMTVTYTARVANARFCGFSKLLLAWRGSIYKVLYKEFLAFFVMYSTISVSYRFFFLEDQKRYFEKLSIYCNHYSSLIPMVSSMGNCLSSQSADDLSLLNESEGASLPGEPPPPYQERVQVPVYHPTPSQTRLATQLTEEEQVRIAQRIGLIQHLPRGIFDPGSEPSDKKIKECVICMMDFDYGDPIRFLPCMHIYHMDCIDAWLMRSFTCPSCMEPVDAALLSSYETS</sequence>
<comment type="similarity">
    <text evidence="1 11">Belongs to the arsA ATPase family.</text>
</comment>
<dbReference type="GO" id="GO:0034707">
    <property type="term" value="C:chloride channel complex"/>
    <property type="evidence" value="ECO:0007669"/>
    <property type="project" value="UniProtKB-KW"/>
</dbReference>
<proteinExistence type="inferred from homology"/>
<dbReference type="NCBIfam" id="TIGR00345">
    <property type="entry name" value="GET3_arsA_TRC40"/>
    <property type="match status" value="1"/>
</dbReference>
<evidence type="ECO:0000256" key="6">
    <source>
        <dbReference type="ARBA" id="ARBA00022771"/>
    </source>
</evidence>
<dbReference type="Pfam" id="PF02374">
    <property type="entry name" value="ArsA_ATPase"/>
    <property type="match status" value="1"/>
</dbReference>
<keyword evidence="16" id="KW-1185">Reference proteome</keyword>
<dbReference type="AlphaFoldDB" id="A0A553PZC4"/>
<evidence type="ECO:0000256" key="3">
    <source>
        <dbReference type="ARBA" id="ARBA00022490"/>
    </source>
</evidence>
<evidence type="ECO:0000313" key="16">
    <source>
        <dbReference type="Proteomes" id="UP000316079"/>
    </source>
</evidence>
<evidence type="ECO:0000256" key="11">
    <source>
        <dbReference type="HAMAP-Rule" id="MF_03112"/>
    </source>
</evidence>
<dbReference type="GO" id="GO:0005524">
    <property type="term" value="F:ATP binding"/>
    <property type="evidence" value="ECO:0007669"/>
    <property type="project" value="UniProtKB-UniRule"/>
</dbReference>
<gene>
    <name evidence="11" type="primary">ASNA1</name>
    <name evidence="15" type="ORF">DNTS_004458</name>
</gene>
<organism evidence="15 16">
    <name type="scientific">Danionella cerebrum</name>
    <dbReference type="NCBI Taxonomy" id="2873325"/>
    <lineage>
        <taxon>Eukaryota</taxon>
        <taxon>Metazoa</taxon>
        <taxon>Chordata</taxon>
        <taxon>Craniata</taxon>
        <taxon>Vertebrata</taxon>
        <taxon>Euteleostomi</taxon>
        <taxon>Actinopterygii</taxon>
        <taxon>Neopterygii</taxon>
        <taxon>Teleostei</taxon>
        <taxon>Ostariophysi</taxon>
        <taxon>Cypriniformes</taxon>
        <taxon>Danionidae</taxon>
        <taxon>Danioninae</taxon>
        <taxon>Danionella</taxon>
    </lineage>
</organism>
<dbReference type="InterPro" id="IPR016300">
    <property type="entry name" value="ATPase_ArsA/GET3"/>
</dbReference>
<dbReference type="InterPro" id="IPR001841">
    <property type="entry name" value="Znf_RING"/>
</dbReference>
<keyword evidence="6 12" id="KW-0863">Zinc-finger</keyword>
<comment type="caution">
    <text evidence="15">The sequence shown here is derived from an EMBL/GenBank/DDBJ whole genome shotgun (WGS) entry which is preliminary data.</text>
</comment>
<comment type="function">
    <text evidence="11">ATPase required for the post-translational delivery of tail-anchored (TA) proteins to the endoplasmic reticulum. Recognizes and selectively binds the transmembrane domain of TA proteins in the cytosol. This complex then targets to the endoplasmic reticulum by membrane-bound receptors, where the tail-anchored protein is released for insertion. This process is regulated by ATP binding and hydrolysis. ATP binding drives the homodimer towards the closed dimer state, facilitating recognition of newly synthesized TA membrane proteins. ATP hydrolysis is required for insertion. Subsequently, the homodimer reverts towards the open dimer state, lowering its affinity for the membrane-bound receptor, and returning it to the cytosol to initiate a new round of targeting.</text>
</comment>
<keyword evidence="13" id="KW-0869">Chloride channel</keyword>
<dbReference type="InterPro" id="IPR027417">
    <property type="entry name" value="P-loop_NTPase"/>
</dbReference>
<dbReference type="InterPro" id="IPR042981">
    <property type="entry name" value="RNF11_RING-H2"/>
</dbReference>
<dbReference type="InterPro" id="IPR013083">
    <property type="entry name" value="Znf_RING/FYVE/PHD"/>
</dbReference>
<keyword evidence="3 11" id="KW-0963">Cytoplasm</keyword>
<dbReference type="PANTHER" id="PTHR10803:SF3">
    <property type="entry name" value="ATPASE GET3"/>
    <property type="match status" value="1"/>
</dbReference>
<keyword evidence="5 11" id="KW-0547">Nucleotide-binding</keyword>
<dbReference type="OrthoDB" id="1770at2759"/>
<comment type="subcellular location">
    <subcellularLocation>
        <location evidence="13">Cell membrane</location>
        <topology evidence="13">Multi-pass membrane protein</topology>
    </subcellularLocation>
    <subcellularLocation>
        <location evidence="11">Cytoplasm</location>
    </subcellularLocation>
    <subcellularLocation>
        <location evidence="11">Endoplasmic reticulum</location>
    </subcellularLocation>
</comment>
<dbReference type="GO" id="GO:0016887">
    <property type="term" value="F:ATP hydrolysis activity"/>
    <property type="evidence" value="ECO:0007669"/>
    <property type="project" value="InterPro"/>
</dbReference>
<feature type="binding site" evidence="11">
    <location>
        <position position="226"/>
    </location>
    <ligand>
        <name>ATP</name>
        <dbReference type="ChEBI" id="CHEBI:30616"/>
    </ligand>
</feature>
<name>A0A553PZC4_9TELE</name>
<keyword evidence="9 11" id="KW-0862">Zinc</keyword>
<dbReference type="SMART" id="SM00184">
    <property type="entry name" value="RING"/>
    <property type="match status" value="1"/>
</dbReference>
<dbReference type="Pfam" id="PF13639">
    <property type="entry name" value="zf-RING_2"/>
    <property type="match status" value="1"/>
</dbReference>
<dbReference type="InterPro" id="IPR021134">
    <property type="entry name" value="Bestrophin-like"/>
</dbReference>
<keyword evidence="4 11" id="KW-0479">Metal-binding</keyword>
<feature type="binding site" evidence="11">
    <location>
        <position position="264"/>
    </location>
    <ligand>
        <name>Zn(2+)</name>
        <dbReference type="ChEBI" id="CHEBI:29105"/>
        <note>ligand shared between dimeric partners</note>
    </ligand>
</feature>
<feature type="binding site" evidence="11">
    <location>
        <position position="253"/>
    </location>
    <ligand>
        <name>ATP</name>
        <dbReference type="ChEBI" id="CHEBI:30616"/>
    </ligand>
</feature>
<dbReference type="Gene3D" id="3.30.40.10">
    <property type="entry name" value="Zinc/RING finger domain, C3HC4 (zinc finger)"/>
    <property type="match status" value="1"/>
</dbReference>
<evidence type="ECO:0000256" key="12">
    <source>
        <dbReference type="PROSITE-ProRule" id="PRU00175"/>
    </source>
</evidence>
<keyword evidence="13" id="KW-0472">Membrane</keyword>
<accession>A0A553PZC4</accession>
<dbReference type="Pfam" id="PF01062">
    <property type="entry name" value="Bestrophin"/>
    <property type="match status" value="1"/>
</dbReference>
<evidence type="ECO:0000256" key="2">
    <source>
        <dbReference type="ARBA" id="ARBA00022448"/>
    </source>
</evidence>
<dbReference type="GO" id="GO:0043529">
    <property type="term" value="C:GET complex"/>
    <property type="evidence" value="ECO:0007669"/>
    <property type="project" value="TreeGrafter"/>
</dbReference>
<keyword evidence="13" id="KW-0406">Ion transport</keyword>
<feature type="binding site" evidence="11">
    <location>
        <position position="267"/>
    </location>
    <ligand>
        <name>Zn(2+)</name>
        <dbReference type="ChEBI" id="CHEBI:29105"/>
        <note>ligand shared between dimeric partners</note>
    </ligand>
</feature>
<feature type="binding site" evidence="11">
    <location>
        <begin position="39"/>
        <end position="46"/>
    </location>
    <ligand>
        <name>ATP</name>
        <dbReference type="ChEBI" id="CHEBI:30616"/>
    </ligand>
</feature>
<comment type="function">
    <text evidence="13">Forms chloride channels.</text>
</comment>
<evidence type="ECO:0000256" key="5">
    <source>
        <dbReference type="ARBA" id="ARBA00022741"/>
    </source>
</evidence>
<dbReference type="CDD" id="cd02035">
    <property type="entry name" value="ArsA"/>
    <property type="match status" value="1"/>
</dbReference>
<evidence type="ECO:0000259" key="14">
    <source>
        <dbReference type="PROSITE" id="PS50089"/>
    </source>
</evidence>
<comment type="similarity">
    <text evidence="13">Belongs to the anion channel-forming bestrophin (TC 1.A.46) family. Calcium-sensitive chloride channel subfamily.</text>
</comment>
<comment type="subunit">
    <text evidence="11">Homodimer.</text>
</comment>
<dbReference type="Proteomes" id="UP000316079">
    <property type="component" value="Unassembled WGS sequence"/>
</dbReference>
<dbReference type="GO" id="GO:0005254">
    <property type="term" value="F:chloride channel activity"/>
    <property type="evidence" value="ECO:0007669"/>
    <property type="project" value="UniProtKB-KW"/>
</dbReference>